<dbReference type="InterPro" id="IPR045864">
    <property type="entry name" value="aa-tRNA-synth_II/BPL/LPL"/>
</dbReference>
<evidence type="ECO:0000259" key="1">
    <source>
        <dbReference type="Pfam" id="PF21948"/>
    </source>
</evidence>
<reference evidence="2 3" key="1">
    <citation type="journal article" date="2019" name="Int. J. Syst. Evol. Microbiol.">
        <title>The Global Catalogue of Microorganisms (GCM) 10K type strain sequencing project: providing services to taxonomists for standard genome sequencing and annotation.</title>
        <authorList>
            <consortium name="The Broad Institute Genomics Platform"/>
            <consortium name="The Broad Institute Genome Sequencing Center for Infectious Disease"/>
            <person name="Wu L."/>
            <person name="Ma J."/>
        </authorList>
    </citation>
    <scope>NUCLEOTIDE SEQUENCE [LARGE SCALE GENOMIC DNA]</scope>
    <source>
        <strain evidence="2 3">JCM 16221</strain>
    </source>
</reference>
<evidence type="ECO:0000313" key="2">
    <source>
        <dbReference type="EMBL" id="GAA2351352.1"/>
    </source>
</evidence>
<accession>A0ABN3GH03</accession>
<evidence type="ECO:0000313" key="3">
    <source>
        <dbReference type="Proteomes" id="UP001501218"/>
    </source>
</evidence>
<dbReference type="InterPro" id="IPR004143">
    <property type="entry name" value="BPL_LPL_catalytic"/>
</dbReference>
<dbReference type="GO" id="GO:0016874">
    <property type="term" value="F:ligase activity"/>
    <property type="evidence" value="ECO:0007669"/>
    <property type="project" value="UniProtKB-KW"/>
</dbReference>
<dbReference type="Pfam" id="PF21948">
    <property type="entry name" value="LplA-B_cat"/>
    <property type="match status" value="1"/>
</dbReference>
<keyword evidence="2" id="KW-0436">Ligase</keyword>
<dbReference type="SUPFAM" id="SSF55681">
    <property type="entry name" value="Class II aaRS and biotin synthetases"/>
    <property type="match status" value="1"/>
</dbReference>
<keyword evidence="3" id="KW-1185">Reference proteome</keyword>
<sequence>MLRGALGVGEDQALEVATAHAMLRRVSDGETGPALRVYRPEARVVAFGRRDSLLSGFPDAVAAVRDAGFTPVLRAPGGRAVAYTERSLVVDHAAPDVEGLAAMDQRFVGYAELWSGVLARHGVDARVGAVPGEYCPGAHSVNARARVKLVGTAQRMIRKAWLFSAVAIFDDAEILRPLLAEVYRALGLPFAGDSVGSVAEEVPGLTFDAFERDLVDAYAGRFDLVPAELPEELRTRAKALADDHRVDA</sequence>
<dbReference type="Proteomes" id="UP001501218">
    <property type="component" value="Unassembled WGS sequence"/>
</dbReference>
<protein>
    <submittedName>
        <fullName evidence="2">Biotin/lipoate A/B protein ligase family protein</fullName>
    </submittedName>
</protein>
<comment type="caution">
    <text evidence="2">The sequence shown here is derived from an EMBL/GenBank/DDBJ whole genome shotgun (WGS) entry which is preliminary data.</text>
</comment>
<dbReference type="Gene3D" id="3.30.930.10">
    <property type="entry name" value="Bira Bifunctional Protein, Domain 2"/>
    <property type="match status" value="1"/>
</dbReference>
<feature type="domain" description="BPL/LPL catalytic" evidence="1">
    <location>
        <begin position="15"/>
        <end position="217"/>
    </location>
</feature>
<dbReference type="EMBL" id="BAAARA010000010">
    <property type="protein sequence ID" value="GAA2351352.1"/>
    <property type="molecule type" value="Genomic_DNA"/>
</dbReference>
<name>A0ABN3GH03_9PSEU</name>
<proteinExistence type="predicted"/>
<organism evidence="2 3">
    <name type="scientific">Saccharopolyspora halophila</name>
    <dbReference type="NCBI Taxonomy" id="405551"/>
    <lineage>
        <taxon>Bacteria</taxon>
        <taxon>Bacillati</taxon>
        <taxon>Actinomycetota</taxon>
        <taxon>Actinomycetes</taxon>
        <taxon>Pseudonocardiales</taxon>
        <taxon>Pseudonocardiaceae</taxon>
        <taxon>Saccharopolyspora</taxon>
    </lineage>
</organism>
<gene>
    <name evidence="2" type="ORF">GCM10009854_31400</name>
</gene>